<reference evidence="1 2" key="1">
    <citation type="submission" date="2018-06" db="EMBL/GenBank/DDBJ databases">
        <title>Genomic Encyclopedia of Type Strains, Phase IV (KMG-V): Genome sequencing to study the core and pangenomes of soil and plant-associated prokaryotes.</title>
        <authorList>
            <person name="Whitman W."/>
        </authorList>
    </citation>
    <scope>NUCLEOTIDE SEQUENCE [LARGE SCALE GENOMIC DNA]</scope>
    <source>
        <strain evidence="1 2">SRCL-318</strain>
    </source>
</reference>
<protein>
    <recommendedName>
        <fullName evidence="3">Lipoprotein</fullName>
    </recommendedName>
</protein>
<dbReference type="AlphaFoldDB" id="A0A2V4TZU1"/>
<gene>
    <name evidence="1" type="ORF">C7410_107209</name>
</gene>
<sequence>MSQKLLAAAVLALTLAGCIVVPARPMYVRLAPVVVY</sequence>
<evidence type="ECO:0008006" key="3">
    <source>
        <dbReference type="Google" id="ProtNLM"/>
    </source>
</evidence>
<dbReference type="PROSITE" id="PS51257">
    <property type="entry name" value="PROKAR_LIPOPROTEIN"/>
    <property type="match status" value="1"/>
</dbReference>
<comment type="caution">
    <text evidence="1">The sequence shown here is derived from an EMBL/GenBank/DDBJ whole genome shotgun (WGS) entry which is preliminary data.</text>
</comment>
<dbReference type="Proteomes" id="UP000247772">
    <property type="component" value="Unassembled WGS sequence"/>
</dbReference>
<proteinExistence type="predicted"/>
<name>A0A2V4TZU1_9BURK</name>
<organism evidence="1 2">
    <name type="scientific">Paraburkholderia silvatlantica</name>
    <dbReference type="NCBI Taxonomy" id="321895"/>
    <lineage>
        <taxon>Bacteria</taxon>
        <taxon>Pseudomonadati</taxon>
        <taxon>Pseudomonadota</taxon>
        <taxon>Betaproteobacteria</taxon>
        <taxon>Burkholderiales</taxon>
        <taxon>Burkholderiaceae</taxon>
        <taxon>Paraburkholderia</taxon>
    </lineage>
</organism>
<evidence type="ECO:0000313" key="2">
    <source>
        <dbReference type="Proteomes" id="UP000247772"/>
    </source>
</evidence>
<evidence type="ECO:0000313" key="1">
    <source>
        <dbReference type="EMBL" id="PYE23832.1"/>
    </source>
</evidence>
<dbReference type="EMBL" id="QJSQ01000007">
    <property type="protein sequence ID" value="PYE23832.1"/>
    <property type="molecule type" value="Genomic_DNA"/>
</dbReference>
<accession>A0A2V4TZU1</accession>